<feature type="compositionally biased region" description="Basic and acidic residues" evidence="3">
    <location>
        <begin position="303"/>
        <end position="322"/>
    </location>
</feature>
<gene>
    <name evidence="4" type="ORF">J2T57_004244</name>
</gene>
<dbReference type="PANTHER" id="PTHR43037:SF1">
    <property type="entry name" value="BLL1128 PROTEIN"/>
    <property type="match status" value="1"/>
</dbReference>
<name>A0AAE3G768_9GAMM</name>
<comment type="caution">
    <text evidence="4">The sequence shown here is derived from an EMBL/GenBank/DDBJ whole genome shotgun (WGS) entry which is preliminary data.</text>
</comment>
<organism evidence="4 5">
    <name type="scientific">Natronocella acetinitrilica</name>
    <dbReference type="NCBI Taxonomy" id="414046"/>
    <lineage>
        <taxon>Bacteria</taxon>
        <taxon>Pseudomonadati</taxon>
        <taxon>Pseudomonadota</taxon>
        <taxon>Gammaproteobacteria</taxon>
        <taxon>Chromatiales</taxon>
        <taxon>Ectothiorhodospiraceae</taxon>
        <taxon>Natronocella</taxon>
    </lineage>
</organism>
<evidence type="ECO:0000313" key="5">
    <source>
        <dbReference type="Proteomes" id="UP001205843"/>
    </source>
</evidence>
<dbReference type="PANTHER" id="PTHR43037">
    <property type="entry name" value="UNNAMED PRODUCT-RELATED"/>
    <property type="match status" value="1"/>
</dbReference>
<evidence type="ECO:0000256" key="2">
    <source>
        <dbReference type="ARBA" id="ARBA00022801"/>
    </source>
</evidence>
<dbReference type="Proteomes" id="UP001205843">
    <property type="component" value="Unassembled WGS sequence"/>
</dbReference>
<reference evidence="4" key="1">
    <citation type="submission" date="2022-03" db="EMBL/GenBank/DDBJ databases">
        <title>Genomic Encyclopedia of Type Strains, Phase III (KMG-III): the genomes of soil and plant-associated and newly described type strains.</title>
        <authorList>
            <person name="Whitman W."/>
        </authorList>
    </citation>
    <scope>NUCLEOTIDE SEQUENCE</scope>
    <source>
        <strain evidence="4">ANL 6-2</strain>
    </source>
</reference>
<dbReference type="InterPro" id="IPR029058">
    <property type="entry name" value="AB_hydrolase_fold"/>
</dbReference>
<dbReference type="NCBIfam" id="TIGR01840">
    <property type="entry name" value="esterase_phb"/>
    <property type="match status" value="1"/>
</dbReference>
<evidence type="ECO:0000256" key="3">
    <source>
        <dbReference type="SAM" id="MobiDB-lite"/>
    </source>
</evidence>
<keyword evidence="5" id="KW-1185">Reference proteome</keyword>
<dbReference type="RefSeq" id="WP_253485066.1">
    <property type="nucleotide sequence ID" value="NZ_JALJXV010000013.1"/>
</dbReference>
<feature type="region of interest" description="Disordered" evidence="3">
    <location>
        <begin position="302"/>
        <end position="332"/>
    </location>
</feature>
<dbReference type="SUPFAM" id="SSF53474">
    <property type="entry name" value="alpha/beta-Hydrolases"/>
    <property type="match status" value="1"/>
</dbReference>
<protein>
    <submittedName>
        <fullName evidence="4">Poly(Hydroxyalkanoate) depolymerase family esterase</fullName>
    </submittedName>
</protein>
<evidence type="ECO:0000256" key="1">
    <source>
        <dbReference type="ARBA" id="ARBA00022729"/>
    </source>
</evidence>
<feature type="compositionally biased region" description="Polar residues" evidence="3">
    <location>
        <begin position="36"/>
        <end position="48"/>
    </location>
</feature>
<keyword evidence="1" id="KW-0732">Signal</keyword>
<dbReference type="Pfam" id="PF10503">
    <property type="entry name" value="Esterase_PHB"/>
    <property type="match status" value="1"/>
</dbReference>
<dbReference type="GO" id="GO:0005576">
    <property type="term" value="C:extracellular region"/>
    <property type="evidence" value="ECO:0007669"/>
    <property type="project" value="InterPro"/>
</dbReference>
<dbReference type="Gene3D" id="3.40.50.1820">
    <property type="entry name" value="alpha/beta hydrolase"/>
    <property type="match status" value="1"/>
</dbReference>
<dbReference type="InterPro" id="IPR050955">
    <property type="entry name" value="Plant_Biomass_Hydrol_Est"/>
</dbReference>
<accession>A0AAE3G768</accession>
<keyword evidence="2" id="KW-0378">Hydrolase</keyword>
<dbReference type="GO" id="GO:0016787">
    <property type="term" value="F:hydrolase activity"/>
    <property type="evidence" value="ECO:0007669"/>
    <property type="project" value="UniProtKB-KW"/>
</dbReference>
<dbReference type="InterPro" id="IPR010126">
    <property type="entry name" value="Esterase_phb"/>
</dbReference>
<sequence>MNQTLHAVMLEATRLTNAGQLAEATAMIQRALNGNPAPTSGGSTSEYATETRRSAPGHSTARREEDVIEGSFHVVGSNGSRRPHGRKDGPCAFRARPASPRQKPQEAPAPGRFLARTFSNKGGSLNYKLYVPTAYREQPLPLVIMLHGCTQSPDDFAAGTRMNHLAETTPCLVAYPAQNQSANISRCWNWFKPSDQQRDQGEPAVIAGITREIARVYAVDSRRIYVAGLSSGGSMAAIMGATYPDLFAAVGIHSGPDYSNAHDLPSAFAAMHGSTVTFGLRQGATSRTARPGRPFVPNIMFHGDQDHTVRPGESDTVSEHWGTHRSSGHSENGADAALDVRRQHGQVPNGHTYTQSSFRDPAGKVMAEHWLIHGAGHAWSGGSASGTYTDGRGPDASAEMLRFFLEHKLVSG</sequence>
<dbReference type="EMBL" id="JALJXV010000013">
    <property type="protein sequence ID" value="MCP1677070.1"/>
    <property type="molecule type" value="Genomic_DNA"/>
</dbReference>
<feature type="region of interest" description="Disordered" evidence="3">
    <location>
        <begin position="32"/>
        <end position="109"/>
    </location>
</feature>
<dbReference type="AlphaFoldDB" id="A0AAE3G768"/>
<evidence type="ECO:0000313" key="4">
    <source>
        <dbReference type="EMBL" id="MCP1677070.1"/>
    </source>
</evidence>
<proteinExistence type="predicted"/>